<dbReference type="InterPro" id="IPR012020">
    <property type="entry name" value="ABHD4"/>
</dbReference>
<keyword evidence="4" id="KW-0378">Hydrolase</keyword>
<dbReference type="InterPro" id="IPR000073">
    <property type="entry name" value="AB_hydrolase_1"/>
</dbReference>
<dbReference type="GO" id="GO:0047372">
    <property type="term" value="F:monoacylglycerol lipase activity"/>
    <property type="evidence" value="ECO:0007669"/>
    <property type="project" value="TreeGrafter"/>
</dbReference>
<dbReference type="Pfam" id="PF00561">
    <property type="entry name" value="Abhydrolase_1"/>
    <property type="match status" value="1"/>
</dbReference>
<comment type="caution">
    <text evidence="4">The sequence shown here is derived from an EMBL/GenBank/DDBJ whole genome shotgun (WGS) entry which is preliminary data.</text>
</comment>
<sequence>MSSTPVAARSTETVGPFRPAWWLRGPHRQTVWARLVRGHPQVSTTRARWTTPDGDFLDIDFVDGPIGSPQLLALHGLEGSSERKYVRGLLSLAKARGWRGLGLNFRGCSGQLNRAPRLYHSGETSDLGWVIGQLAKRDPGAPILPVGVSLGGNVLLKWLGEEGVQAPDEVRAAVAISVPFDLGASAARMSRGLGRLYTRFFLRTLKPKALAKAREYPELLDERAVRRARNWRAYDEAATAPLHGFESAEDYWEQSSSIHYLDRIRRPALLISAKDDPFLPASCLPHDSVSGSEWLQAEFTHRGGHAGFVAGRYPWQTIYWAERRAVDFLAQYVPTLRPVWTAKGVDERLEA</sequence>
<dbReference type="PANTHER" id="PTHR10794:SF94">
    <property type="entry name" value="ESTERASE YHET-RELATED"/>
    <property type="match status" value="1"/>
</dbReference>
<proteinExistence type="inferred from homology"/>
<feature type="active site" description="Charge relay system" evidence="2">
    <location>
        <position position="305"/>
    </location>
</feature>
<organism evidence="4 5">
    <name type="scientific">Candidatus Kutchimonas denitrificans</name>
    <dbReference type="NCBI Taxonomy" id="3056748"/>
    <lineage>
        <taxon>Bacteria</taxon>
        <taxon>Pseudomonadati</taxon>
        <taxon>Gemmatimonadota</taxon>
        <taxon>Gemmatimonadia</taxon>
        <taxon>Candidatus Palauibacterales</taxon>
        <taxon>Candidatus Palauibacteraceae</taxon>
        <taxon>Candidatus Kutchimonas</taxon>
    </lineage>
</organism>
<dbReference type="GO" id="GO:0034338">
    <property type="term" value="F:short-chain carboxylesterase activity"/>
    <property type="evidence" value="ECO:0007669"/>
    <property type="project" value="TreeGrafter"/>
</dbReference>
<name>A0AAE5CBU2_9BACT</name>
<comment type="similarity">
    <text evidence="1">Belongs to the AB hydrolase superfamily. AB hydrolase 4 family.</text>
</comment>
<evidence type="ECO:0000313" key="5">
    <source>
        <dbReference type="Proteomes" id="UP000702544"/>
    </source>
</evidence>
<evidence type="ECO:0000256" key="1">
    <source>
        <dbReference type="ARBA" id="ARBA00010884"/>
    </source>
</evidence>
<dbReference type="Proteomes" id="UP000702544">
    <property type="component" value="Unassembled WGS sequence"/>
</dbReference>
<evidence type="ECO:0000256" key="2">
    <source>
        <dbReference type="PIRSR" id="PIRSR005211-1"/>
    </source>
</evidence>
<reference evidence="4 5" key="1">
    <citation type="submission" date="2020-01" db="EMBL/GenBank/DDBJ databases">
        <title>Genomes assembled from Gulf of Kutch pelagic sediment metagenomes.</title>
        <authorList>
            <person name="Chandrashekar M."/>
            <person name="Mahajan M.S."/>
            <person name="Dave K.J."/>
            <person name="Vatsa P."/>
            <person name="Nathani N.M."/>
        </authorList>
    </citation>
    <scope>NUCLEOTIDE SEQUENCE [LARGE SCALE GENOMIC DNA]</scope>
    <source>
        <strain evidence="4">KS3-K002</strain>
    </source>
</reference>
<dbReference type="PIRSF" id="PIRSF005211">
    <property type="entry name" value="Ab_hydro_YheT"/>
    <property type="match status" value="1"/>
</dbReference>
<feature type="active site" description="Charge relay system" evidence="2">
    <location>
        <position position="276"/>
    </location>
</feature>
<dbReference type="AlphaFoldDB" id="A0AAE5CBU2"/>
<dbReference type="SUPFAM" id="SSF53474">
    <property type="entry name" value="alpha/beta-Hydrolases"/>
    <property type="match status" value="1"/>
</dbReference>
<feature type="active site" description="Charge relay system" evidence="2">
    <location>
        <position position="149"/>
    </location>
</feature>
<dbReference type="EMBL" id="JAACAK010000120">
    <property type="protein sequence ID" value="NIR76292.1"/>
    <property type="molecule type" value="Genomic_DNA"/>
</dbReference>
<evidence type="ECO:0000313" key="4">
    <source>
        <dbReference type="EMBL" id="NIR76292.1"/>
    </source>
</evidence>
<accession>A0AAE5CBU2</accession>
<feature type="domain" description="AB hydrolase-1" evidence="3">
    <location>
        <begin position="71"/>
        <end position="281"/>
    </location>
</feature>
<dbReference type="NCBIfam" id="NF008218">
    <property type="entry name" value="PRK10985.1"/>
    <property type="match status" value="1"/>
</dbReference>
<dbReference type="Gene3D" id="3.40.50.1820">
    <property type="entry name" value="alpha/beta hydrolase"/>
    <property type="match status" value="1"/>
</dbReference>
<gene>
    <name evidence="4" type="ORF">GWO12_14455</name>
</gene>
<protein>
    <submittedName>
        <fullName evidence="4">Hydrolase</fullName>
    </submittedName>
</protein>
<dbReference type="PANTHER" id="PTHR10794">
    <property type="entry name" value="ABHYDROLASE DOMAIN-CONTAINING PROTEIN"/>
    <property type="match status" value="1"/>
</dbReference>
<evidence type="ECO:0000259" key="3">
    <source>
        <dbReference type="Pfam" id="PF00561"/>
    </source>
</evidence>
<dbReference type="InterPro" id="IPR029058">
    <property type="entry name" value="AB_hydrolase_fold"/>
</dbReference>
<dbReference type="InterPro" id="IPR050960">
    <property type="entry name" value="AB_hydrolase_4_sf"/>
</dbReference>